<dbReference type="PANTHER" id="PTHR43133">
    <property type="entry name" value="RNA POLYMERASE ECF-TYPE SIGMA FACTO"/>
    <property type="match status" value="1"/>
</dbReference>
<dbReference type="SUPFAM" id="SSF88659">
    <property type="entry name" value="Sigma3 and sigma4 domains of RNA polymerase sigma factors"/>
    <property type="match status" value="1"/>
</dbReference>
<gene>
    <name evidence="7" type="ORF">GCM10022242_21180</name>
</gene>
<reference evidence="8" key="1">
    <citation type="journal article" date="2019" name="Int. J. Syst. Evol. Microbiol.">
        <title>The Global Catalogue of Microorganisms (GCM) 10K type strain sequencing project: providing services to taxonomists for standard genome sequencing and annotation.</title>
        <authorList>
            <consortium name="The Broad Institute Genomics Platform"/>
            <consortium name="The Broad Institute Genome Sequencing Center for Infectious Disease"/>
            <person name="Wu L."/>
            <person name="Ma J."/>
        </authorList>
    </citation>
    <scope>NUCLEOTIDE SEQUENCE [LARGE SCALE GENOMIC DNA]</scope>
    <source>
        <strain evidence="8">JCM 16953</strain>
    </source>
</reference>
<keyword evidence="4" id="KW-0804">Transcription</keyword>
<name>A0ABP7IIC8_9ACTN</name>
<dbReference type="Pfam" id="PF04542">
    <property type="entry name" value="Sigma70_r2"/>
    <property type="match status" value="1"/>
</dbReference>
<dbReference type="InterPro" id="IPR013249">
    <property type="entry name" value="RNA_pol_sigma70_r4_t2"/>
</dbReference>
<dbReference type="InterPro" id="IPR007627">
    <property type="entry name" value="RNA_pol_sigma70_r2"/>
</dbReference>
<keyword evidence="3" id="KW-0731">Sigma factor</keyword>
<dbReference type="Gene3D" id="1.10.10.10">
    <property type="entry name" value="Winged helix-like DNA-binding domain superfamily/Winged helix DNA-binding domain"/>
    <property type="match status" value="1"/>
</dbReference>
<dbReference type="Gene3D" id="1.10.1740.10">
    <property type="match status" value="1"/>
</dbReference>
<dbReference type="SUPFAM" id="SSF88946">
    <property type="entry name" value="Sigma2 domain of RNA polymerase sigma factors"/>
    <property type="match status" value="1"/>
</dbReference>
<dbReference type="InterPro" id="IPR013324">
    <property type="entry name" value="RNA_pol_sigma_r3/r4-like"/>
</dbReference>
<evidence type="ECO:0000313" key="7">
    <source>
        <dbReference type="EMBL" id="GAA3819161.1"/>
    </source>
</evidence>
<dbReference type="Proteomes" id="UP001501821">
    <property type="component" value="Unassembled WGS sequence"/>
</dbReference>
<accession>A0ABP7IIC8</accession>
<comment type="caution">
    <text evidence="7">The sequence shown here is derived from an EMBL/GenBank/DDBJ whole genome shotgun (WGS) entry which is preliminary data.</text>
</comment>
<feature type="domain" description="RNA polymerase sigma-70 region 2" evidence="5">
    <location>
        <begin position="39"/>
        <end position="104"/>
    </location>
</feature>
<dbReference type="EMBL" id="BAABAH010000006">
    <property type="protein sequence ID" value="GAA3819161.1"/>
    <property type="molecule type" value="Genomic_DNA"/>
</dbReference>
<dbReference type="InterPro" id="IPR013325">
    <property type="entry name" value="RNA_pol_sigma_r2"/>
</dbReference>
<dbReference type="InterPro" id="IPR014284">
    <property type="entry name" value="RNA_pol_sigma-70_dom"/>
</dbReference>
<dbReference type="Pfam" id="PF08281">
    <property type="entry name" value="Sigma70_r4_2"/>
    <property type="match status" value="1"/>
</dbReference>
<sequence>MNGPAPEGFRHMYEAEVDLDELAMRAANGDRDALEDLLAAIQPRVRRICGRMLLYPEDAEEAAQDALLLVATKIGSFAGRSKFTTWLHAVASNSARTTYRTLKRRAAERSVDELPVNADPRTTSVIAGSRLDLLEALEVLGASSPELVEPLVLRDVQELDYNEIARLLDMPLGTIKSRIHHARQAVRPLLRVHD</sequence>
<dbReference type="InterPro" id="IPR036388">
    <property type="entry name" value="WH-like_DNA-bd_sf"/>
</dbReference>
<dbReference type="NCBIfam" id="TIGR02937">
    <property type="entry name" value="sigma70-ECF"/>
    <property type="match status" value="1"/>
</dbReference>
<evidence type="ECO:0000256" key="2">
    <source>
        <dbReference type="ARBA" id="ARBA00023015"/>
    </source>
</evidence>
<keyword evidence="2" id="KW-0805">Transcription regulation</keyword>
<comment type="similarity">
    <text evidence="1">Belongs to the sigma-70 factor family. ECF subfamily.</text>
</comment>
<organism evidence="7 8">
    <name type="scientific">Nocardioides panacisoli</name>
    <dbReference type="NCBI Taxonomy" id="627624"/>
    <lineage>
        <taxon>Bacteria</taxon>
        <taxon>Bacillati</taxon>
        <taxon>Actinomycetota</taxon>
        <taxon>Actinomycetes</taxon>
        <taxon>Propionibacteriales</taxon>
        <taxon>Nocardioidaceae</taxon>
        <taxon>Nocardioides</taxon>
    </lineage>
</organism>
<evidence type="ECO:0000256" key="1">
    <source>
        <dbReference type="ARBA" id="ARBA00010641"/>
    </source>
</evidence>
<protein>
    <submittedName>
        <fullName evidence="7">RNA polymerase sigma factor</fullName>
    </submittedName>
</protein>
<evidence type="ECO:0000259" key="6">
    <source>
        <dbReference type="Pfam" id="PF08281"/>
    </source>
</evidence>
<evidence type="ECO:0000256" key="3">
    <source>
        <dbReference type="ARBA" id="ARBA00023082"/>
    </source>
</evidence>
<dbReference type="InterPro" id="IPR039425">
    <property type="entry name" value="RNA_pol_sigma-70-like"/>
</dbReference>
<evidence type="ECO:0000256" key="4">
    <source>
        <dbReference type="ARBA" id="ARBA00023163"/>
    </source>
</evidence>
<feature type="domain" description="RNA polymerase sigma factor 70 region 4 type 2" evidence="6">
    <location>
        <begin position="149"/>
        <end position="185"/>
    </location>
</feature>
<evidence type="ECO:0000313" key="8">
    <source>
        <dbReference type="Proteomes" id="UP001501821"/>
    </source>
</evidence>
<proteinExistence type="inferred from homology"/>
<keyword evidence="8" id="KW-1185">Reference proteome</keyword>
<dbReference type="PANTHER" id="PTHR43133:SF46">
    <property type="entry name" value="RNA POLYMERASE SIGMA-70 FACTOR ECF SUBFAMILY"/>
    <property type="match status" value="1"/>
</dbReference>
<evidence type="ECO:0000259" key="5">
    <source>
        <dbReference type="Pfam" id="PF04542"/>
    </source>
</evidence>